<protein>
    <submittedName>
        <fullName evidence="5">Acetylhydrolase</fullName>
    </submittedName>
</protein>
<dbReference type="PANTHER" id="PTHR48081">
    <property type="entry name" value="AB HYDROLASE SUPERFAMILY PROTEIN C4A8.06C"/>
    <property type="match status" value="1"/>
</dbReference>
<proteinExistence type="inferred from homology"/>
<keyword evidence="6" id="KW-1185">Reference proteome</keyword>
<comment type="similarity">
    <text evidence="1">Belongs to the 'GDXG' lipolytic enzyme family.</text>
</comment>
<dbReference type="AlphaFoldDB" id="A0A7I9VDW1"/>
<dbReference type="EMBL" id="BJOV01000005">
    <property type="protein sequence ID" value="GEE03538.1"/>
    <property type="molecule type" value="Genomic_DNA"/>
</dbReference>
<evidence type="ECO:0000256" key="3">
    <source>
        <dbReference type="PROSITE-ProRule" id="PRU10038"/>
    </source>
</evidence>
<feature type="active site" evidence="3">
    <location>
        <position position="155"/>
    </location>
</feature>
<dbReference type="Pfam" id="PF07859">
    <property type="entry name" value="Abhydrolase_3"/>
    <property type="match status" value="1"/>
</dbReference>
<dbReference type="PANTHER" id="PTHR48081:SF8">
    <property type="entry name" value="ALPHA_BETA HYDROLASE FOLD-3 DOMAIN-CONTAINING PROTEIN-RELATED"/>
    <property type="match status" value="1"/>
</dbReference>
<evidence type="ECO:0000259" key="4">
    <source>
        <dbReference type="Pfam" id="PF07859"/>
    </source>
</evidence>
<gene>
    <name evidence="5" type="ORF">nbrc107696_39840</name>
</gene>
<dbReference type="Proteomes" id="UP000444960">
    <property type="component" value="Unassembled WGS sequence"/>
</dbReference>
<reference evidence="6" key="1">
    <citation type="submission" date="2019-06" db="EMBL/GenBank/DDBJ databases">
        <title>Gordonia isolated from sludge of a wastewater treatment plant.</title>
        <authorList>
            <person name="Tamura T."/>
            <person name="Aoyama K."/>
            <person name="Kang Y."/>
            <person name="Saito S."/>
            <person name="Akiyama N."/>
            <person name="Yazawa K."/>
            <person name="Gonoi T."/>
            <person name="Mikami Y."/>
        </authorList>
    </citation>
    <scope>NUCLEOTIDE SEQUENCE [LARGE SCALE GENOMIC DNA]</scope>
    <source>
        <strain evidence="6">NBRC 107696</strain>
    </source>
</reference>
<evidence type="ECO:0000256" key="2">
    <source>
        <dbReference type="ARBA" id="ARBA00022801"/>
    </source>
</evidence>
<dbReference type="RefSeq" id="WP_161897039.1">
    <property type="nucleotide sequence ID" value="NZ_BJOV01000005.1"/>
</dbReference>
<accession>A0A7I9VDW1</accession>
<comment type="caution">
    <text evidence="5">The sequence shown here is derived from an EMBL/GenBank/DDBJ whole genome shotgun (WGS) entry which is preliminary data.</text>
</comment>
<name>A0A7I9VDW1_9ACTN</name>
<dbReference type="GO" id="GO:0016787">
    <property type="term" value="F:hydrolase activity"/>
    <property type="evidence" value="ECO:0007669"/>
    <property type="project" value="UniProtKB-KW"/>
</dbReference>
<evidence type="ECO:0000256" key="1">
    <source>
        <dbReference type="ARBA" id="ARBA00010515"/>
    </source>
</evidence>
<dbReference type="PROSITE" id="PS01174">
    <property type="entry name" value="LIPASE_GDXG_SER"/>
    <property type="match status" value="1"/>
</dbReference>
<dbReference type="InterPro" id="IPR050300">
    <property type="entry name" value="GDXG_lipolytic_enzyme"/>
</dbReference>
<organism evidence="5 6">
    <name type="scientific">Gordonia spumicola</name>
    <dbReference type="NCBI Taxonomy" id="589161"/>
    <lineage>
        <taxon>Bacteria</taxon>
        <taxon>Bacillati</taxon>
        <taxon>Actinomycetota</taxon>
        <taxon>Actinomycetes</taxon>
        <taxon>Mycobacteriales</taxon>
        <taxon>Gordoniaceae</taxon>
        <taxon>Gordonia</taxon>
    </lineage>
</organism>
<dbReference type="SUPFAM" id="SSF53474">
    <property type="entry name" value="alpha/beta-Hydrolases"/>
    <property type="match status" value="1"/>
</dbReference>
<dbReference type="Gene3D" id="3.40.50.1820">
    <property type="entry name" value="alpha/beta hydrolase"/>
    <property type="match status" value="1"/>
</dbReference>
<dbReference type="FunFam" id="3.40.50.1820:FF:000089">
    <property type="entry name" value="Alpha/beta hydrolase"/>
    <property type="match status" value="1"/>
</dbReference>
<dbReference type="InterPro" id="IPR013094">
    <property type="entry name" value="AB_hydrolase_3"/>
</dbReference>
<evidence type="ECO:0000313" key="6">
    <source>
        <dbReference type="Proteomes" id="UP000444960"/>
    </source>
</evidence>
<dbReference type="InterPro" id="IPR029058">
    <property type="entry name" value="AB_hydrolase_fold"/>
</dbReference>
<dbReference type="OrthoDB" id="3181909at2"/>
<keyword evidence="2 5" id="KW-0378">Hydrolase</keyword>
<evidence type="ECO:0000313" key="5">
    <source>
        <dbReference type="EMBL" id="GEE03538.1"/>
    </source>
</evidence>
<sequence>MPVDPKTQAFLDAIAHGRGLHEMTVDDARIAFDKLSTRSGLPPVDVADIGERTVPGPAGDIGIRVYTPAGDGPFPVLIYFPGGGFVVGDPSTVHGPVSVWCKQIGAIVVSVDYRKGPEDPFPAAVDDAIAVTRWVGEHAADLGGDPTRVAVAGDSAGGNLATVVAIDARDNGGPSLAAQVLIYPATDISKPYPSLRENGRGYFITVDVLRWFGEGYKADPLDWRASPMLVDDLSGLPPAFVVTAEFDPLRDQGEVYAQRLAEAGVDVQARRYDGQVHGFVANIAAVTGLGKTAVNDIGEYLDGVFDR</sequence>
<dbReference type="InterPro" id="IPR033140">
    <property type="entry name" value="Lipase_GDXG_put_SER_AS"/>
</dbReference>
<feature type="domain" description="Alpha/beta hydrolase fold-3" evidence="4">
    <location>
        <begin position="77"/>
        <end position="280"/>
    </location>
</feature>